<dbReference type="Proteomes" id="UP001524502">
    <property type="component" value="Unassembled WGS sequence"/>
</dbReference>
<keyword evidence="1" id="KW-0472">Membrane</keyword>
<evidence type="ECO:0000313" key="2">
    <source>
        <dbReference type="EMBL" id="MCQ4638592.1"/>
    </source>
</evidence>
<accession>A0ABT1RTT5</accession>
<feature type="transmembrane region" description="Helical" evidence="1">
    <location>
        <begin position="307"/>
        <end position="326"/>
    </location>
</feature>
<feature type="transmembrane region" description="Helical" evidence="1">
    <location>
        <begin position="332"/>
        <end position="356"/>
    </location>
</feature>
<feature type="transmembrane region" description="Helical" evidence="1">
    <location>
        <begin position="377"/>
        <end position="399"/>
    </location>
</feature>
<feature type="transmembrane region" description="Helical" evidence="1">
    <location>
        <begin position="80"/>
        <end position="98"/>
    </location>
</feature>
<proteinExistence type="predicted"/>
<dbReference type="SUPFAM" id="SSF103473">
    <property type="entry name" value="MFS general substrate transporter"/>
    <property type="match status" value="1"/>
</dbReference>
<evidence type="ECO:0000313" key="3">
    <source>
        <dbReference type="Proteomes" id="UP001524502"/>
    </source>
</evidence>
<keyword evidence="3" id="KW-1185">Reference proteome</keyword>
<dbReference type="PANTHER" id="PTHR11328:SF24">
    <property type="entry name" value="MAJOR FACILITATOR SUPERFAMILY (MFS) PROFILE DOMAIN-CONTAINING PROTEIN"/>
    <property type="match status" value="1"/>
</dbReference>
<feature type="transmembrane region" description="Helical" evidence="1">
    <location>
        <begin position="110"/>
        <end position="128"/>
    </location>
</feature>
<dbReference type="PANTHER" id="PTHR11328">
    <property type="entry name" value="MAJOR FACILITATOR SUPERFAMILY DOMAIN-CONTAINING PROTEIN"/>
    <property type="match status" value="1"/>
</dbReference>
<dbReference type="InterPro" id="IPR036259">
    <property type="entry name" value="MFS_trans_sf"/>
</dbReference>
<dbReference type="CDD" id="cd17332">
    <property type="entry name" value="MFS_MelB_like"/>
    <property type="match status" value="1"/>
</dbReference>
<gene>
    <name evidence="2" type="ORF">NE619_17830</name>
</gene>
<dbReference type="Gene3D" id="1.20.1250.20">
    <property type="entry name" value="MFS general substrate transporter like domains"/>
    <property type="match status" value="2"/>
</dbReference>
<feature type="transmembrane region" description="Helical" evidence="1">
    <location>
        <begin position="275"/>
        <end position="295"/>
    </location>
</feature>
<feature type="transmembrane region" description="Helical" evidence="1">
    <location>
        <begin position="411"/>
        <end position="433"/>
    </location>
</feature>
<keyword evidence="1" id="KW-1133">Transmembrane helix</keyword>
<keyword evidence="1" id="KW-0812">Transmembrane</keyword>
<feature type="transmembrane region" description="Helical" evidence="1">
    <location>
        <begin position="149"/>
        <end position="171"/>
    </location>
</feature>
<feature type="transmembrane region" description="Helical" evidence="1">
    <location>
        <begin position="241"/>
        <end position="263"/>
    </location>
</feature>
<dbReference type="EMBL" id="JANFXK010000044">
    <property type="protein sequence ID" value="MCQ4638592.1"/>
    <property type="molecule type" value="Genomic_DNA"/>
</dbReference>
<feature type="transmembrane region" description="Helical" evidence="1">
    <location>
        <begin position="12"/>
        <end position="34"/>
    </location>
</feature>
<comment type="caution">
    <text evidence="2">The sequence shown here is derived from an EMBL/GenBank/DDBJ whole genome shotgun (WGS) entry which is preliminary data.</text>
</comment>
<feature type="transmembrane region" description="Helical" evidence="1">
    <location>
        <begin position="46"/>
        <end position="68"/>
    </location>
</feature>
<dbReference type="Pfam" id="PF13347">
    <property type="entry name" value="MFS_2"/>
    <property type="match status" value="1"/>
</dbReference>
<dbReference type="RefSeq" id="WP_256133799.1">
    <property type="nucleotide sequence ID" value="NZ_JANFXK010000044.1"/>
</dbReference>
<reference evidence="2 3" key="1">
    <citation type="submission" date="2022-06" db="EMBL/GenBank/DDBJ databases">
        <title>Isolation of gut microbiota from human fecal samples.</title>
        <authorList>
            <person name="Pamer E.G."/>
            <person name="Barat B."/>
            <person name="Waligurski E."/>
            <person name="Medina S."/>
            <person name="Paddock L."/>
            <person name="Mostad J."/>
        </authorList>
    </citation>
    <scope>NUCLEOTIDE SEQUENCE [LARGE SCALE GENOMIC DNA]</scope>
    <source>
        <strain evidence="2 3">SL.3.17</strain>
    </source>
</reference>
<dbReference type="InterPro" id="IPR039672">
    <property type="entry name" value="MFS_2"/>
</dbReference>
<protein>
    <submittedName>
        <fullName evidence="2">MFS transporter</fullName>
    </submittedName>
</protein>
<organism evidence="2 3">
    <name type="scientific">Anaerovorax odorimutans</name>
    <dbReference type="NCBI Taxonomy" id="109327"/>
    <lineage>
        <taxon>Bacteria</taxon>
        <taxon>Bacillati</taxon>
        <taxon>Bacillota</taxon>
        <taxon>Clostridia</taxon>
        <taxon>Peptostreptococcales</taxon>
        <taxon>Anaerovoracaceae</taxon>
        <taxon>Anaerovorax</taxon>
    </lineage>
</organism>
<evidence type="ECO:0000256" key="1">
    <source>
        <dbReference type="SAM" id="Phobius"/>
    </source>
</evidence>
<feature type="transmembrane region" description="Helical" evidence="1">
    <location>
        <begin position="183"/>
        <end position="206"/>
    </location>
</feature>
<sequence>MEERHFTRKEKISYGAASLGDTAVYNLLIIYSLYFMTDVVKLNPLIAGNITFIATVWNAFSVGLMGYLSDRHPLKGGKRIPYMRLSILPMAIALVLFFSVTEGSSLYEAGYYTVMLAILMTAHSNFMIPYEALGADLTMNPHERTDLRGYARFFMGMGNLVAVVFLLPIIAVLETKGVSTSGAWQIVICVIAVIAAISQAITCKAFKNETKVEKKEAINQDSQKLFKEYLAVLRLKPFRQLLLITLLICVANVFCNSSIAYFMKYNLGITENSKALVLGIMTVVGIVMTPILSHLSKKYDKKAIMTLCYLITAIAFLTFAIIKISSIVMLCIYIVIFTVGTSAYWQLIYAMLYDISEIDEYENNRRREATILSMSKIILKLSNACAAQLLAIVLFIFGYDQNAAVQSSEALWGIQCSLTIIPGLLFAVAAVGVKRYPVSEEKHMEIVQALKKRKE</sequence>
<name>A0ABT1RTT5_9FIRM</name>